<dbReference type="AlphaFoldDB" id="A0A0S4JDK7"/>
<feature type="compositionally biased region" description="Basic and acidic residues" evidence="1">
    <location>
        <begin position="369"/>
        <end position="380"/>
    </location>
</feature>
<evidence type="ECO:0000259" key="2">
    <source>
        <dbReference type="PROSITE" id="PS50280"/>
    </source>
</evidence>
<dbReference type="VEuPathDB" id="TriTrypDB:BSAL_15900"/>
<dbReference type="PROSITE" id="PS00028">
    <property type="entry name" value="ZINC_FINGER_C2H2_1"/>
    <property type="match status" value="1"/>
</dbReference>
<feature type="compositionally biased region" description="Acidic residues" evidence="1">
    <location>
        <begin position="381"/>
        <end position="406"/>
    </location>
</feature>
<dbReference type="InterPro" id="IPR001214">
    <property type="entry name" value="SET_dom"/>
</dbReference>
<dbReference type="GO" id="GO:0016279">
    <property type="term" value="F:protein-lysine N-methyltransferase activity"/>
    <property type="evidence" value="ECO:0007669"/>
    <property type="project" value="TreeGrafter"/>
</dbReference>
<dbReference type="PANTHER" id="PTHR13271">
    <property type="entry name" value="UNCHARACTERIZED PUTATIVE METHYLTRANSFERASE"/>
    <property type="match status" value="1"/>
</dbReference>
<dbReference type="InterPro" id="IPR046341">
    <property type="entry name" value="SET_dom_sf"/>
</dbReference>
<dbReference type="EMBL" id="CYKH01001647">
    <property type="protein sequence ID" value="CUG88536.1"/>
    <property type="molecule type" value="Genomic_DNA"/>
</dbReference>
<feature type="region of interest" description="Disordered" evidence="1">
    <location>
        <begin position="363"/>
        <end position="406"/>
    </location>
</feature>
<dbReference type="CDD" id="cd10527">
    <property type="entry name" value="SET_LSMT"/>
    <property type="match status" value="1"/>
</dbReference>
<dbReference type="PANTHER" id="PTHR13271:SF151">
    <property type="entry name" value="SET DOMAIN-CONTAINING PROTEIN 4"/>
    <property type="match status" value="1"/>
</dbReference>
<proteinExistence type="predicted"/>
<sequence>MSSSFQESSSSLTEWFDRLLRQSHIAAQGEGSNARRQHQGAPIKSLAEFPVKVDVFPCGAGTVRGLKATKNIMKGEVIISVPYSCFVTAESILTLHAPQLEQDIRDIERRLEDAGVENPVTKPLPLASTILHSCESIITLFLLLHRYAQKDQSIVPAFPLSSTFQPYIESLPSLLSTSTPEFLLLLECDSCPLAYIEGDLVVQHYREQHKDRLYSRDELVVLLGSRVRLAKLTRRVERLFLRFTAFRSIYLSHSNDGTATSLQLAGSHFTFPQWLWASHMINSRTFMYRRPSWSNYPKRYEDGYDEASSEDNEDDEDDGDDDAILSAIETAKAQSRKDREAGVIVKDESPSSRLDFVQRRASAVVADEEANRHQKIGRGDEGEEEDNSSSDDDDTSSSDDDDAEDEPDLLTMVPFVDLFNHDNAQGTTDFSFDKKSCSLTIKADRPIFEGDQICLRYNNMDHWRFAKYYGFVPDSSVVGGGENSTSNETTSLPTATDAIPIAVPLPPTVASSSRQQSIVAVTKSQLFEGPALKKHCYVTKRGPNQQLQSVLRLAFLGAEDLERYTAAYEKPPLSIRNDWHVYEYLKNELTMRKLEVERNVKKHSKALPQGLTCRGLTATAVRSRDLAVARDALHEAKKRFEDLCGLLYFGSSTTETLRTHIIHDQFRELKAMGRLPISEEEQKRAGLGLLPTLVPGARFSVPEYTDALFQRLQKKLERAQRPSLPSFVDPNDKQ</sequence>
<dbReference type="InterPro" id="IPR050600">
    <property type="entry name" value="SETD3_SETD6_MTase"/>
</dbReference>
<name>A0A0S4JDK7_BODSA</name>
<dbReference type="OrthoDB" id="441812at2759"/>
<gene>
    <name evidence="3" type="ORF">BSAL_15900</name>
</gene>
<dbReference type="Proteomes" id="UP000051952">
    <property type="component" value="Unassembled WGS sequence"/>
</dbReference>
<dbReference type="SUPFAM" id="SSF82199">
    <property type="entry name" value="SET domain"/>
    <property type="match status" value="2"/>
</dbReference>
<protein>
    <recommendedName>
        <fullName evidence="2">SET domain-containing protein</fullName>
    </recommendedName>
</protein>
<reference evidence="4" key="1">
    <citation type="submission" date="2015-09" db="EMBL/GenBank/DDBJ databases">
        <authorList>
            <consortium name="Pathogen Informatics"/>
        </authorList>
    </citation>
    <scope>NUCLEOTIDE SEQUENCE [LARGE SCALE GENOMIC DNA]</scope>
    <source>
        <strain evidence="4">Lake Konstanz</strain>
    </source>
</reference>
<accession>A0A0S4JDK7</accession>
<dbReference type="InterPro" id="IPR013087">
    <property type="entry name" value="Znf_C2H2_type"/>
</dbReference>
<organism evidence="3 4">
    <name type="scientific">Bodo saltans</name>
    <name type="common">Flagellated protozoan</name>
    <dbReference type="NCBI Taxonomy" id="75058"/>
    <lineage>
        <taxon>Eukaryota</taxon>
        <taxon>Discoba</taxon>
        <taxon>Euglenozoa</taxon>
        <taxon>Kinetoplastea</taxon>
        <taxon>Metakinetoplastina</taxon>
        <taxon>Eubodonida</taxon>
        <taxon>Bodonidae</taxon>
        <taxon>Bodo</taxon>
    </lineage>
</organism>
<evidence type="ECO:0000313" key="4">
    <source>
        <dbReference type="Proteomes" id="UP000051952"/>
    </source>
</evidence>
<keyword evidence="4" id="KW-1185">Reference proteome</keyword>
<evidence type="ECO:0000313" key="3">
    <source>
        <dbReference type="EMBL" id="CUG88536.1"/>
    </source>
</evidence>
<dbReference type="PROSITE" id="PS50280">
    <property type="entry name" value="SET"/>
    <property type="match status" value="1"/>
</dbReference>
<evidence type="ECO:0000256" key="1">
    <source>
        <dbReference type="SAM" id="MobiDB-lite"/>
    </source>
</evidence>
<feature type="domain" description="SET" evidence="2">
    <location>
        <begin position="49"/>
        <end position="458"/>
    </location>
</feature>
<dbReference type="Gene3D" id="3.90.1410.10">
    <property type="entry name" value="set domain protein methyltransferase, domain 1"/>
    <property type="match status" value="1"/>
</dbReference>